<accession>A0A8H6JX75</accession>
<reference evidence="2" key="1">
    <citation type="journal article" date="2020" name="Phytopathology">
        <title>Genome Sequence Resources of Colletotrichum truncatum, C. plurivorum, C. musicola, and C. sojae: Four Species Pathogenic to Soybean (Glycine max).</title>
        <authorList>
            <person name="Rogerio F."/>
            <person name="Boufleur T.R."/>
            <person name="Ciampi-Guillardi M."/>
            <person name="Sukno S.A."/>
            <person name="Thon M.R."/>
            <person name="Massola Junior N.S."/>
            <person name="Baroncelli R."/>
        </authorList>
    </citation>
    <scope>NUCLEOTIDE SEQUENCE</scope>
    <source>
        <strain evidence="2">LFN00145</strain>
    </source>
</reference>
<dbReference type="EMBL" id="WIGO01000269">
    <property type="protein sequence ID" value="KAF6820633.1"/>
    <property type="molecule type" value="Genomic_DNA"/>
</dbReference>
<comment type="caution">
    <text evidence="2">The sequence shown here is derived from an EMBL/GenBank/DDBJ whole genome shotgun (WGS) entry which is preliminary data.</text>
</comment>
<organism evidence="2 3">
    <name type="scientific">Colletotrichum plurivorum</name>
    <dbReference type="NCBI Taxonomy" id="2175906"/>
    <lineage>
        <taxon>Eukaryota</taxon>
        <taxon>Fungi</taxon>
        <taxon>Dikarya</taxon>
        <taxon>Ascomycota</taxon>
        <taxon>Pezizomycotina</taxon>
        <taxon>Sordariomycetes</taxon>
        <taxon>Hypocreomycetidae</taxon>
        <taxon>Glomerellales</taxon>
        <taxon>Glomerellaceae</taxon>
        <taxon>Colletotrichum</taxon>
        <taxon>Colletotrichum orchidearum species complex</taxon>
    </lineage>
</organism>
<dbReference type="Proteomes" id="UP000654918">
    <property type="component" value="Unassembled WGS sequence"/>
</dbReference>
<dbReference type="PANTHER" id="PTHR40788">
    <property type="entry name" value="CLR5 DOMAIN-CONTAINING PROTEIN-RELATED"/>
    <property type="match status" value="1"/>
</dbReference>
<evidence type="ECO:0000313" key="3">
    <source>
        <dbReference type="Proteomes" id="UP000654918"/>
    </source>
</evidence>
<keyword evidence="1" id="KW-0175">Coiled coil</keyword>
<proteinExistence type="predicted"/>
<evidence type="ECO:0000256" key="1">
    <source>
        <dbReference type="SAM" id="Coils"/>
    </source>
</evidence>
<keyword evidence="3" id="KW-1185">Reference proteome</keyword>
<name>A0A8H6JX75_9PEZI</name>
<gene>
    <name evidence="2" type="ORF">CPLU01_12722</name>
</gene>
<sequence length="275" mass="30504">MPPLSRKKGQLFVSRAQELEAELNQLKKDLDVGDYAVPIDNLLEPGMAEGALKTLDAFVVERSGTKLGFLYEDLIEDCVSDLDAQYDQVKAKMQKGEDWTPLPIPTSEPMERLVEQRKAKEKTRPSHSSAYEIAPAVAATIPATEPATPAQTFKVSASTAAVFQALFNKLESRRPVSWAAFEGAMADLGFSVLPKYGSFYTVFPPDSMTIKKPLTMHRPHRSQIEGYSSLIYAQRLQRTYGWGGGDFRGGLGSSTIDWLGYDAISRLDMYPLSKR</sequence>
<dbReference type="PANTHER" id="PTHR40788:SF1">
    <property type="entry name" value="IPA PROTEIN"/>
    <property type="match status" value="1"/>
</dbReference>
<feature type="coiled-coil region" evidence="1">
    <location>
        <begin position="9"/>
        <end position="36"/>
    </location>
</feature>
<protein>
    <submittedName>
        <fullName evidence="2">Uncharacterized protein</fullName>
    </submittedName>
</protein>
<evidence type="ECO:0000313" key="2">
    <source>
        <dbReference type="EMBL" id="KAF6820633.1"/>
    </source>
</evidence>
<dbReference type="AlphaFoldDB" id="A0A8H6JX75"/>